<comment type="similarity">
    <text evidence="2">Belongs to the short-chain dehydrogenases/reductases (SDR) family.</text>
</comment>
<evidence type="ECO:0000256" key="2">
    <source>
        <dbReference type="ARBA" id="ARBA00006484"/>
    </source>
</evidence>
<reference evidence="5 6" key="1">
    <citation type="journal article" date="2024" name="Nat. Commun.">
        <title>Phylogenomics reveals the evolutionary origins of lichenization in chlorophyte algae.</title>
        <authorList>
            <person name="Puginier C."/>
            <person name="Libourel C."/>
            <person name="Otte J."/>
            <person name="Skaloud P."/>
            <person name="Haon M."/>
            <person name="Grisel S."/>
            <person name="Petersen M."/>
            <person name="Berrin J.G."/>
            <person name="Delaux P.M."/>
            <person name="Dal Grande F."/>
            <person name="Keller J."/>
        </authorList>
    </citation>
    <scope>NUCLEOTIDE SEQUENCE [LARGE SCALE GENOMIC DNA]</scope>
    <source>
        <strain evidence="5 6">SAG 2043</strain>
    </source>
</reference>
<dbReference type="PANTHER" id="PTHR42879:SF2">
    <property type="entry name" value="3-OXOACYL-[ACYL-CARRIER-PROTEIN] REDUCTASE FABG"/>
    <property type="match status" value="1"/>
</dbReference>
<evidence type="ECO:0000256" key="3">
    <source>
        <dbReference type="ARBA" id="ARBA00012948"/>
    </source>
</evidence>
<organism evidence="5 6">
    <name type="scientific">[Myrmecia] bisecta</name>
    <dbReference type="NCBI Taxonomy" id="41462"/>
    <lineage>
        <taxon>Eukaryota</taxon>
        <taxon>Viridiplantae</taxon>
        <taxon>Chlorophyta</taxon>
        <taxon>core chlorophytes</taxon>
        <taxon>Trebouxiophyceae</taxon>
        <taxon>Trebouxiales</taxon>
        <taxon>Trebouxiaceae</taxon>
        <taxon>Myrmecia</taxon>
    </lineage>
</organism>
<evidence type="ECO:0000256" key="4">
    <source>
        <dbReference type="ARBA" id="ARBA00048508"/>
    </source>
</evidence>
<comment type="caution">
    <text evidence="5">The sequence shown here is derived from an EMBL/GenBank/DDBJ whole genome shotgun (WGS) entry which is preliminary data.</text>
</comment>
<dbReference type="InterPro" id="IPR002347">
    <property type="entry name" value="SDR_fam"/>
</dbReference>
<dbReference type="PANTHER" id="PTHR42879">
    <property type="entry name" value="3-OXOACYL-(ACYL-CARRIER-PROTEIN) REDUCTASE"/>
    <property type="match status" value="1"/>
</dbReference>
<dbReference type="Proteomes" id="UP001489004">
    <property type="component" value="Unassembled WGS sequence"/>
</dbReference>
<dbReference type="SUPFAM" id="SSF51735">
    <property type="entry name" value="NAD(P)-binding Rossmann-fold domains"/>
    <property type="match status" value="1"/>
</dbReference>
<dbReference type="InterPro" id="IPR050259">
    <property type="entry name" value="SDR"/>
</dbReference>
<dbReference type="InterPro" id="IPR036291">
    <property type="entry name" value="NAD(P)-bd_dom_sf"/>
</dbReference>
<evidence type="ECO:0000313" key="6">
    <source>
        <dbReference type="Proteomes" id="UP001489004"/>
    </source>
</evidence>
<comment type="catalytic activity">
    <reaction evidence="4">
        <text>a (3R)-hydroxyacyl-[ACP] + NADP(+) = a 3-oxoacyl-[ACP] + NADPH + H(+)</text>
        <dbReference type="Rhea" id="RHEA:17397"/>
        <dbReference type="Rhea" id="RHEA-COMP:9916"/>
        <dbReference type="Rhea" id="RHEA-COMP:9945"/>
        <dbReference type="ChEBI" id="CHEBI:15378"/>
        <dbReference type="ChEBI" id="CHEBI:57783"/>
        <dbReference type="ChEBI" id="CHEBI:58349"/>
        <dbReference type="ChEBI" id="CHEBI:78776"/>
        <dbReference type="ChEBI" id="CHEBI:78827"/>
        <dbReference type="EC" id="1.1.1.100"/>
    </reaction>
</comment>
<keyword evidence="6" id="KW-1185">Reference proteome</keyword>
<gene>
    <name evidence="5" type="ORF">WJX72_009446</name>
</gene>
<evidence type="ECO:0000313" key="5">
    <source>
        <dbReference type="EMBL" id="KAK9809108.1"/>
    </source>
</evidence>
<dbReference type="Pfam" id="PF13561">
    <property type="entry name" value="adh_short_C2"/>
    <property type="match status" value="1"/>
</dbReference>
<protein>
    <recommendedName>
        <fullName evidence="3">3-oxoacyl-[acyl-carrier-protein] reductase</fullName>
        <ecNumber evidence="3">1.1.1.100</ecNumber>
    </recommendedName>
</protein>
<sequence length="269" mass="28371">MGMLRSDATTTLEAVGIEATAMKGVQGASKGDQGAPYTPSSVKRRALTNLGPCNKHCSSAKTAVVTGGTRGIGLAIIHALAADGYNLGISSFSEMEEAPSFEAMMQTSMDVEPADVNLAAIETTFEYYWRTYTLAFAMGLQLARQLGGLRHVVAISAPGCNTMQTPRAIYQDRGQGKAGMEHLVRCAARTYMKHGVTINTVIPGRVLVGGAVGDMSTEVGQKLLAQREKQGVRWIEPNEIAQVVAFLCSSRGAAITGASVHVDGGLHLV</sequence>
<dbReference type="EC" id="1.1.1.100" evidence="3"/>
<accession>A0AAW1PLZ5</accession>
<name>A0AAW1PLZ5_9CHLO</name>
<dbReference type="AlphaFoldDB" id="A0AAW1PLZ5"/>
<proteinExistence type="inferred from homology"/>
<dbReference type="PRINTS" id="PR00081">
    <property type="entry name" value="GDHRDH"/>
</dbReference>
<dbReference type="Gene3D" id="3.40.50.720">
    <property type="entry name" value="NAD(P)-binding Rossmann-like Domain"/>
    <property type="match status" value="2"/>
</dbReference>
<dbReference type="GO" id="GO:0004316">
    <property type="term" value="F:3-oxoacyl-[acyl-carrier-protein] reductase (NADPH) activity"/>
    <property type="evidence" value="ECO:0007669"/>
    <property type="project" value="UniProtKB-EC"/>
</dbReference>
<comment type="pathway">
    <text evidence="1">Lipid metabolism; fatty acid biosynthesis.</text>
</comment>
<dbReference type="EMBL" id="JALJOR010000011">
    <property type="protein sequence ID" value="KAK9809108.1"/>
    <property type="molecule type" value="Genomic_DNA"/>
</dbReference>
<evidence type="ECO:0000256" key="1">
    <source>
        <dbReference type="ARBA" id="ARBA00005194"/>
    </source>
</evidence>
<dbReference type="CDD" id="cd05233">
    <property type="entry name" value="SDR_c"/>
    <property type="match status" value="1"/>
</dbReference>